<dbReference type="InterPro" id="IPR001387">
    <property type="entry name" value="Cro/C1-type_HTH"/>
</dbReference>
<feature type="domain" description="HTH cro/C1-type" evidence="1">
    <location>
        <begin position="6"/>
        <end position="61"/>
    </location>
</feature>
<dbReference type="AlphaFoldDB" id="A0A1L8CRF1"/>
<sequence length="67" mass="7704">MVKCHLSRLMGEHRINITDLADATGLNRNTITLLFHEKAKRVDLEALEKLCMYFNCKVGDILELTKD</sequence>
<dbReference type="GO" id="GO:0003677">
    <property type="term" value="F:DNA binding"/>
    <property type="evidence" value="ECO:0007669"/>
    <property type="project" value="InterPro"/>
</dbReference>
<gene>
    <name evidence="2" type="ORF">MMIC_P2482</name>
</gene>
<dbReference type="SUPFAM" id="SSF47413">
    <property type="entry name" value="lambda repressor-like DNA-binding domains"/>
    <property type="match status" value="1"/>
</dbReference>
<dbReference type="RefSeq" id="WP_072660781.1">
    <property type="nucleotide sequence ID" value="NZ_BDFD01000056.1"/>
</dbReference>
<dbReference type="Gene3D" id="1.10.260.40">
    <property type="entry name" value="lambda repressor-like DNA-binding domains"/>
    <property type="match status" value="1"/>
</dbReference>
<dbReference type="STRING" id="1921010.MMIC_P2482"/>
<keyword evidence="3" id="KW-1185">Reference proteome</keyword>
<dbReference type="Proteomes" id="UP000231632">
    <property type="component" value="Unassembled WGS sequence"/>
</dbReference>
<dbReference type="PANTHER" id="PTHR37301">
    <property type="entry name" value="DNA-BINDING PROTEIN-RELATED"/>
    <property type="match status" value="1"/>
</dbReference>
<comment type="caution">
    <text evidence="2">The sequence shown here is derived from an EMBL/GenBank/DDBJ whole genome shotgun (WGS) entry which is preliminary data.</text>
</comment>
<evidence type="ECO:0000259" key="1">
    <source>
        <dbReference type="PROSITE" id="PS50943"/>
    </source>
</evidence>
<dbReference type="PROSITE" id="PS50943">
    <property type="entry name" value="HTH_CROC1"/>
    <property type="match status" value="1"/>
</dbReference>
<dbReference type="EMBL" id="BDFD01000056">
    <property type="protein sequence ID" value="GAV21487.1"/>
    <property type="molecule type" value="Genomic_DNA"/>
</dbReference>
<dbReference type="InterPro" id="IPR010982">
    <property type="entry name" value="Lambda_DNA-bd_dom_sf"/>
</dbReference>
<proteinExistence type="predicted"/>
<dbReference type="Pfam" id="PF13443">
    <property type="entry name" value="HTH_26"/>
    <property type="match status" value="1"/>
</dbReference>
<name>A0A1L8CRF1_9PROT</name>
<accession>A0A1L8CRF1</accession>
<protein>
    <submittedName>
        <fullName evidence="2">Putative transcriptional regulator</fullName>
    </submittedName>
</protein>
<evidence type="ECO:0000313" key="2">
    <source>
        <dbReference type="EMBL" id="GAV21487.1"/>
    </source>
</evidence>
<dbReference type="PANTHER" id="PTHR37301:SF1">
    <property type="entry name" value="DNA-BINDING PROTEIN"/>
    <property type="match status" value="1"/>
</dbReference>
<reference evidence="2 3" key="1">
    <citation type="journal article" date="2017" name="Arch. Microbiol.">
        <title>Mariprofundus micogutta sp. nov., a novel iron-oxidizing zetaproteobacterium isolated from a deep-sea hydrothermal field at the Bayonnaise knoll of the Izu-Ogasawara arc, and a description of Mariprofundales ord. nov. and Zetaproteobacteria classis nov.</title>
        <authorList>
            <person name="Makita H."/>
            <person name="Tanaka E."/>
            <person name="Mitsunobu S."/>
            <person name="Miyazaki M."/>
            <person name="Nunoura T."/>
            <person name="Uematsu K."/>
            <person name="Takaki Y."/>
            <person name="Nishi S."/>
            <person name="Shimamura S."/>
            <person name="Takai K."/>
        </authorList>
    </citation>
    <scope>NUCLEOTIDE SEQUENCE [LARGE SCALE GENOMIC DNA]</scope>
    <source>
        <strain evidence="2 3">ET2</strain>
    </source>
</reference>
<dbReference type="OrthoDB" id="9805309at2"/>
<dbReference type="SMART" id="SM00530">
    <property type="entry name" value="HTH_XRE"/>
    <property type="match status" value="1"/>
</dbReference>
<organism evidence="2 3">
    <name type="scientific">Mariprofundus micogutta</name>
    <dbReference type="NCBI Taxonomy" id="1921010"/>
    <lineage>
        <taxon>Bacteria</taxon>
        <taxon>Pseudomonadati</taxon>
        <taxon>Pseudomonadota</taxon>
        <taxon>Candidatius Mariprofundia</taxon>
        <taxon>Mariprofundales</taxon>
        <taxon>Mariprofundaceae</taxon>
        <taxon>Mariprofundus</taxon>
    </lineage>
</organism>
<evidence type="ECO:0000313" key="3">
    <source>
        <dbReference type="Proteomes" id="UP000231632"/>
    </source>
</evidence>